<accession>A0A7W0CCL7</accession>
<gene>
    <name evidence="2" type="ORF">HNR30_000008</name>
</gene>
<dbReference type="SUPFAM" id="SSF51182">
    <property type="entry name" value="RmlC-like cupins"/>
    <property type="match status" value="1"/>
</dbReference>
<dbReference type="AlphaFoldDB" id="A0A7W0CCL7"/>
<dbReference type="Pfam" id="PF05899">
    <property type="entry name" value="Cupin_3"/>
    <property type="match status" value="1"/>
</dbReference>
<evidence type="ECO:0000313" key="3">
    <source>
        <dbReference type="Proteomes" id="UP000530928"/>
    </source>
</evidence>
<dbReference type="RefSeq" id="WP_181606897.1">
    <property type="nucleotide sequence ID" value="NZ_BAABAM010000001.1"/>
</dbReference>
<dbReference type="InterPro" id="IPR008579">
    <property type="entry name" value="UGlyAH_Cupin_dom"/>
</dbReference>
<sequence length="104" mass="11093">MRAFSVRDAVLEADELDPAQIVSGTPAVSVLELGEGRGIWEITPGVVTDVEHDEIFVVLSGRATIEVEGGPAIEVGPGDVCLLDAGARTTWTVHETLRKVYQAH</sequence>
<protein>
    <recommendedName>
        <fullName evidence="1">(S)-ureidoglycine aminohydrolase cupin domain-containing protein</fullName>
    </recommendedName>
</protein>
<organism evidence="2 3">
    <name type="scientific">Nonomuraea soli</name>
    <dbReference type="NCBI Taxonomy" id="1032476"/>
    <lineage>
        <taxon>Bacteria</taxon>
        <taxon>Bacillati</taxon>
        <taxon>Actinomycetota</taxon>
        <taxon>Actinomycetes</taxon>
        <taxon>Streptosporangiales</taxon>
        <taxon>Streptosporangiaceae</taxon>
        <taxon>Nonomuraea</taxon>
    </lineage>
</organism>
<dbReference type="PANTHER" id="PTHR40943">
    <property type="entry name" value="CYTOPLASMIC PROTEIN-RELATED"/>
    <property type="match status" value="1"/>
</dbReference>
<name>A0A7W0CCL7_9ACTN</name>
<proteinExistence type="predicted"/>
<reference evidence="2 3" key="1">
    <citation type="submission" date="2020-07" db="EMBL/GenBank/DDBJ databases">
        <title>Genomic Encyclopedia of Type Strains, Phase IV (KMG-IV): sequencing the most valuable type-strain genomes for metagenomic binning, comparative biology and taxonomic classification.</title>
        <authorList>
            <person name="Goeker M."/>
        </authorList>
    </citation>
    <scope>NUCLEOTIDE SEQUENCE [LARGE SCALE GENOMIC DNA]</scope>
    <source>
        <strain evidence="2 3">DSM 45533</strain>
    </source>
</reference>
<dbReference type="Proteomes" id="UP000530928">
    <property type="component" value="Unassembled WGS sequence"/>
</dbReference>
<dbReference type="Gene3D" id="2.60.120.10">
    <property type="entry name" value="Jelly Rolls"/>
    <property type="match status" value="1"/>
</dbReference>
<evidence type="ECO:0000259" key="1">
    <source>
        <dbReference type="Pfam" id="PF05899"/>
    </source>
</evidence>
<dbReference type="InterPro" id="IPR011051">
    <property type="entry name" value="RmlC_Cupin_sf"/>
</dbReference>
<dbReference type="EMBL" id="JACDUR010000001">
    <property type="protein sequence ID" value="MBA2888673.1"/>
    <property type="molecule type" value="Genomic_DNA"/>
</dbReference>
<evidence type="ECO:0000313" key="2">
    <source>
        <dbReference type="EMBL" id="MBA2888673.1"/>
    </source>
</evidence>
<feature type="domain" description="(S)-ureidoglycine aminohydrolase cupin" evidence="1">
    <location>
        <begin position="37"/>
        <end position="101"/>
    </location>
</feature>
<comment type="caution">
    <text evidence="2">The sequence shown here is derived from an EMBL/GenBank/DDBJ whole genome shotgun (WGS) entry which is preliminary data.</text>
</comment>
<dbReference type="InterPro" id="IPR014710">
    <property type="entry name" value="RmlC-like_jellyroll"/>
</dbReference>
<dbReference type="PANTHER" id="PTHR40943:SF1">
    <property type="entry name" value="CYTOPLASMIC PROTEIN"/>
    <property type="match status" value="1"/>
</dbReference>
<keyword evidence="3" id="KW-1185">Reference proteome</keyword>